<evidence type="ECO:0000313" key="5">
    <source>
        <dbReference type="EMBL" id="BCG49292.1"/>
    </source>
</evidence>
<dbReference type="KEGG" id="crr:CRDco_0710"/>
<organism evidence="5 6">
    <name type="scientific">Candidatus Carsonella ruddii</name>
    <name type="common">Diaphorina cf. continua</name>
    <dbReference type="NCBI Taxonomy" id="2661587"/>
    <lineage>
        <taxon>Bacteria</taxon>
        <taxon>Pseudomonadati</taxon>
        <taxon>Pseudomonadota</taxon>
        <taxon>Gammaproteobacteria</taxon>
        <taxon>Oceanospirillales</taxon>
        <taxon>Halomonadaceae</taxon>
        <taxon>Zymobacter group</taxon>
        <taxon>Candidatus Carsonella</taxon>
    </lineage>
</organism>
<dbReference type="Pfam" id="PF00475">
    <property type="entry name" value="IGPD"/>
    <property type="match status" value="1"/>
</dbReference>
<dbReference type="EMBL" id="AP023214">
    <property type="protein sequence ID" value="BCG49292.1"/>
    <property type="molecule type" value="Genomic_DNA"/>
</dbReference>
<evidence type="ECO:0000256" key="4">
    <source>
        <dbReference type="ARBA" id="ARBA00023239"/>
    </source>
</evidence>
<dbReference type="RefSeq" id="WP_201329580.1">
    <property type="nucleotide sequence ID" value="NZ_AP023214.1"/>
</dbReference>
<accession>A0A7R6VYA0</accession>
<comment type="pathway">
    <text evidence="1">Amino-acid biosynthesis; L-histidine biosynthesis; L-histidine from 5-phospho-alpha-D-ribose 1-diphosphate: step 6/9.</text>
</comment>
<dbReference type="PANTHER" id="PTHR23133">
    <property type="entry name" value="IMIDAZOLEGLYCEROL-PHOSPHATE DEHYDRATASE HIS7"/>
    <property type="match status" value="1"/>
</dbReference>
<keyword evidence="4" id="KW-0456">Lyase</keyword>
<keyword evidence="6" id="KW-1185">Reference proteome</keyword>
<dbReference type="SUPFAM" id="SSF54211">
    <property type="entry name" value="Ribosomal protein S5 domain 2-like"/>
    <property type="match status" value="2"/>
</dbReference>
<dbReference type="Proteomes" id="UP000595596">
    <property type="component" value="Chromosome"/>
</dbReference>
<dbReference type="InterPro" id="IPR020568">
    <property type="entry name" value="Ribosomal_Su5_D2-typ_SF"/>
</dbReference>
<sequence length="180" mass="21905">MELYQFRRKTLESDIEIKLNYFGFGIFKIKTFVFFFDHIFSQFINYSLFDCYLRCYSDLKIDSHHSLEDISISIGLLLKKKKINRYNSFQLCMDDSFILMSIDACNRIYYFDNFLYLDYDLQLLREFFSVFAKNYKCCIYIYCYYYINKHHLIESIFKIFGIIFNNAKKNSILHSTKGYI</sequence>
<evidence type="ECO:0000313" key="6">
    <source>
        <dbReference type="Proteomes" id="UP000595596"/>
    </source>
</evidence>
<keyword evidence="3" id="KW-0368">Histidine biosynthesis</keyword>
<protein>
    <submittedName>
        <fullName evidence="5">Imidazoleglycerol-phosphate dehydratase HisB</fullName>
    </submittedName>
</protein>
<name>A0A7R6VYA0_CARRU</name>
<dbReference type="InterPro" id="IPR038494">
    <property type="entry name" value="IGPD_sf"/>
</dbReference>
<dbReference type="FunFam" id="3.30.230.40:FF:000003">
    <property type="entry name" value="Imidazoleglycerol-phosphate dehydratase HisB"/>
    <property type="match status" value="1"/>
</dbReference>
<dbReference type="PANTHER" id="PTHR23133:SF2">
    <property type="entry name" value="IMIDAZOLEGLYCEROL-PHOSPHATE DEHYDRATASE"/>
    <property type="match status" value="1"/>
</dbReference>
<dbReference type="GO" id="GO:0000105">
    <property type="term" value="P:L-histidine biosynthetic process"/>
    <property type="evidence" value="ECO:0007669"/>
    <property type="project" value="UniProtKB-KW"/>
</dbReference>
<dbReference type="GO" id="GO:0004424">
    <property type="term" value="F:imidazoleglycerol-phosphate dehydratase activity"/>
    <property type="evidence" value="ECO:0007669"/>
    <property type="project" value="InterPro"/>
</dbReference>
<dbReference type="Gene3D" id="3.30.230.40">
    <property type="entry name" value="Imidazole glycerol phosphate dehydratase, domain 1"/>
    <property type="match status" value="2"/>
</dbReference>
<evidence type="ECO:0000256" key="3">
    <source>
        <dbReference type="ARBA" id="ARBA00023102"/>
    </source>
</evidence>
<dbReference type="AlphaFoldDB" id="A0A7R6VYA0"/>
<keyword evidence="2" id="KW-0028">Amino-acid biosynthesis</keyword>
<evidence type="ECO:0000256" key="1">
    <source>
        <dbReference type="ARBA" id="ARBA00005047"/>
    </source>
</evidence>
<proteinExistence type="predicted"/>
<reference evidence="5 6" key="1">
    <citation type="journal article" date="2020" name="Genome Biol. Evol.">
        <title>Comparative Genomics Underlines Multiple Roles of Profftella, an Obligate Symbiont of Psyllids: Providing Toxins, Vitamins, and Carotenoids.</title>
        <authorList>
            <person name="Nakabachi A."/>
            <person name="Piel J."/>
            <person name="Malenovsky I."/>
            <person name="Hirose Y."/>
        </authorList>
    </citation>
    <scope>NUCLEOTIDE SEQUENCE [LARGE SCALE GENOMIC DNA]</scope>
    <source>
        <strain evidence="5 6">Dco</strain>
    </source>
</reference>
<gene>
    <name evidence="5" type="primary">hisB</name>
    <name evidence="5" type="ORF">CRDco_0710</name>
</gene>
<dbReference type="InterPro" id="IPR000807">
    <property type="entry name" value="ImidazoleglycerolP_deHydtase"/>
</dbReference>
<evidence type="ECO:0000256" key="2">
    <source>
        <dbReference type="ARBA" id="ARBA00022605"/>
    </source>
</evidence>